<name>A0ABT8EH04_9BURK</name>
<dbReference type="Proteomes" id="UP001168613">
    <property type="component" value="Unassembled WGS sequence"/>
</dbReference>
<feature type="transmembrane region" description="Helical" evidence="6">
    <location>
        <begin position="212"/>
        <end position="230"/>
    </location>
</feature>
<evidence type="ECO:0000256" key="5">
    <source>
        <dbReference type="ARBA" id="ARBA00023136"/>
    </source>
</evidence>
<evidence type="ECO:0000256" key="6">
    <source>
        <dbReference type="SAM" id="Phobius"/>
    </source>
</evidence>
<reference evidence="7" key="1">
    <citation type="submission" date="2021-11" db="EMBL/GenBank/DDBJ databases">
        <title>Draft genome sequence of Alcaligenes endophyticus type strain CCUG 75668T.</title>
        <authorList>
            <person name="Salva-Serra F."/>
            <person name="Duran R.E."/>
            <person name="Seeger M."/>
            <person name="Moore E.R.B."/>
            <person name="Jaen-Luchoro D."/>
        </authorList>
    </citation>
    <scope>NUCLEOTIDE SEQUENCE</scope>
    <source>
        <strain evidence="7">CCUG 75668</strain>
    </source>
</reference>
<feature type="transmembrane region" description="Helical" evidence="6">
    <location>
        <begin position="36"/>
        <end position="69"/>
    </location>
</feature>
<dbReference type="InterPro" id="IPR043428">
    <property type="entry name" value="LivM-like"/>
</dbReference>
<dbReference type="PANTHER" id="PTHR30482">
    <property type="entry name" value="HIGH-AFFINITY BRANCHED-CHAIN AMINO ACID TRANSPORT SYSTEM PERMEASE"/>
    <property type="match status" value="1"/>
</dbReference>
<proteinExistence type="predicted"/>
<evidence type="ECO:0000256" key="2">
    <source>
        <dbReference type="ARBA" id="ARBA00022475"/>
    </source>
</evidence>
<feature type="transmembrane region" description="Helical" evidence="6">
    <location>
        <begin position="295"/>
        <end position="315"/>
    </location>
</feature>
<feature type="transmembrane region" description="Helical" evidence="6">
    <location>
        <begin position="110"/>
        <end position="127"/>
    </location>
</feature>
<evidence type="ECO:0000256" key="3">
    <source>
        <dbReference type="ARBA" id="ARBA00022692"/>
    </source>
</evidence>
<comment type="caution">
    <text evidence="7">The sequence shown here is derived from an EMBL/GenBank/DDBJ whole genome shotgun (WGS) entry which is preliminary data.</text>
</comment>
<dbReference type="CDD" id="cd06581">
    <property type="entry name" value="TM_PBP1_LivM_like"/>
    <property type="match status" value="1"/>
</dbReference>
<keyword evidence="8" id="KW-1185">Reference proteome</keyword>
<comment type="subcellular location">
    <subcellularLocation>
        <location evidence="1">Cell membrane</location>
        <topology evidence="1">Multi-pass membrane protein</topology>
    </subcellularLocation>
</comment>
<evidence type="ECO:0000256" key="4">
    <source>
        <dbReference type="ARBA" id="ARBA00022989"/>
    </source>
</evidence>
<feature type="transmembrane region" description="Helical" evidence="6">
    <location>
        <begin position="163"/>
        <end position="191"/>
    </location>
</feature>
<keyword evidence="2" id="KW-1003">Cell membrane</keyword>
<dbReference type="Pfam" id="PF02653">
    <property type="entry name" value="BPD_transp_2"/>
    <property type="match status" value="1"/>
</dbReference>
<gene>
    <name evidence="7" type="ORF">LMS43_04565</name>
</gene>
<evidence type="ECO:0000256" key="1">
    <source>
        <dbReference type="ARBA" id="ARBA00004651"/>
    </source>
</evidence>
<keyword evidence="4 6" id="KW-1133">Transmembrane helix</keyword>
<feature type="transmembrane region" description="Helical" evidence="6">
    <location>
        <begin position="81"/>
        <end position="105"/>
    </location>
</feature>
<sequence>MPTHKLFLPPLLLTLVLACAPWLLNDYYLALANKILIYAIFALSLQLLVGGAGLVSLGQAAFFGIAAYATVLFSPEYEAANLFFVLPAALVCAGLYAALTGALVLRTTGIYFIMVTLAFCQMVYYVFHDTSMGGGSDGIYLYIRPEFRLGDLYTLSLDSATHFYLYSLALLALSWLFLSFLMRSTFGAALTGIRLNEQRMRAHGFHTFQYKWVAYIVAGIIAALAGNLYAMRDGYVNPELLAWEQSGLVLLMVILGGKGRLWGAIAGAVALTLLQELFQSNAIMGSWANHWHLSFGLSIIVLVALLPNGLVGLATRRMNLATAPSVKEER</sequence>
<dbReference type="InterPro" id="IPR001851">
    <property type="entry name" value="ABC_transp_permease"/>
</dbReference>
<evidence type="ECO:0000313" key="8">
    <source>
        <dbReference type="Proteomes" id="UP001168613"/>
    </source>
</evidence>
<accession>A0ABT8EH04</accession>
<dbReference type="PANTHER" id="PTHR30482:SF17">
    <property type="entry name" value="ABC TRANSPORTER ATP-BINDING PROTEIN"/>
    <property type="match status" value="1"/>
</dbReference>
<dbReference type="EMBL" id="JAJHNU010000001">
    <property type="protein sequence ID" value="MDN4120556.1"/>
    <property type="molecule type" value="Genomic_DNA"/>
</dbReference>
<feature type="transmembrane region" description="Helical" evidence="6">
    <location>
        <begin position="6"/>
        <end position="24"/>
    </location>
</feature>
<keyword evidence="5 6" id="KW-0472">Membrane</keyword>
<keyword evidence="3 6" id="KW-0812">Transmembrane</keyword>
<protein>
    <submittedName>
        <fullName evidence="7">Branched-chain amino acid ABC transporter permease</fullName>
    </submittedName>
</protein>
<organism evidence="7 8">
    <name type="scientific">Alcaligenes endophyticus</name>
    <dbReference type="NCBI Taxonomy" id="1929088"/>
    <lineage>
        <taxon>Bacteria</taxon>
        <taxon>Pseudomonadati</taxon>
        <taxon>Pseudomonadota</taxon>
        <taxon>Betaproteobacteria</taxon>
        <taxon>Burkholderiales</taxon>
        <taxon>Alcaligenaceae</taxon>
        <taxon>Alcaligenes</taxon>
    </lineage>
</organism>
<dbReference type="RefSeq" id="WP_266122138.1">
    <property type="nucleotide sequence ID" value="NZ_JAJHNU010000001.1"/>
</dbReference>
<evidence type="ECO:0000313" key="7">
    <source>
        <dbReference type="EMBL" id="MDN4120556.1"/>
    </source>
</evidence>
<dbReference type="PROSITE" id="PS51257">
    <property type="entry name" value="PROKAR_LIPOPROTEIN"/>
    <property type="match status" value="1"/>
</dbReference>